<proteinExistence type="predicted"/>
<keyword evidence="3" id="KW-1185">Reference proteome</keyword>
<feature type="region of interest" description="Disordered" evidence="1">
    <location>
        <begin position="1"/>
        <end position="25"/>
    </location>
</feature>
<dbReference type="RefSeq" id="WP_311625992.1">
    <property type="nucleotide sequence ID" value="NZ_JAVRFE010000037.1"/>
</dbReference>
<evidence type="ECO:0000313" key="2">
    <source>
        <dbReference type="EMBL" id="MDT0458930.1"/>
    </source>
</evidence>
<organism evidence="2 3">
    <name type="scientific">Streptomyces mooreae</name>
    <dbReference type="NCBI Taxonomy" id="3075523"/>
    <lineage>
        <taxon>Bacteria</taxon>
        <taxon>Bacillati</taxon>
        <taxon>Actinomycetota</taxon>
        <taxon>Actinomycetes</taxon>
        <taxon>Kitasatosporales</taxon>
        <taxon>Streptomycetaceae</taxon>
        <taxon>Streptomyces</taxon>
    </lineage>
</organism>
<dbReference type="Proteomes" id="UP001180551">
    <property type="component" value="Unassembled WGS sequence"/>
</dbReference>
<gene>
    <name evidence="2" type="ORF">RM550_24975</name>
</gene>
<sequence length="248" mass="24258">MSWNKASEVDADANRTAASRATVGSALHRGRRIAAASLIAVAALSLTACGSGGDDTKASTKVSSRPDASDLSQEAAALGNVAEGPDTKDKSTPSPKPSDTGKSNDGGSGAGSGKTSRGSGTSGNHGTGGTSGAGSDSGSAAGTGSVPDGKGVSGTWNGVLKYLAPGKMTVAPDSGTEQGFAIGPQTKALGAAAMCGGPDGDVTMDKNGYGTSPCTESQLDEAARMNSLNVRVTVEDGVATKVAEHYHP</sequence>
<feature type="compositionally biased region" description="Gly residues" evidence="1">
    <location>
        <begin position="120"/>
        <end position="132"/>
    </location>
</feature>
<dbReference type="EMBL" id="JAVRFE010000037">
    <property type="protein sequence ID" value="MDT0458930.1"/>
    <property type="molecule type" value="Genomic_DNA"/>
</dbReference>
<accession>A0ABU2TDB6</accession>
<evidence type="ECO:0008006" key="4">
    <source>
        <dbReference type="Google" id="ProtNLM"/>
    </source>
</evidence>
<evidence type="ECO:0000313" key="3">
    <source>
        <dbReference type="Proteomes" id="UP001180551"/>
    </source>
</evidence>
<feature type="compositionally biased region" description="Low complexity" evidence="1">
    <location>
        <begin position="133"/>
        <end position="145"/>
    </location>
</feature>
<comment type="caution">
    <text evidence="2">The sequence shown here is derived from an EMBL/GenBank/DDBJ whole genome shotgun (WGS) entry which is preliminary data.</text>
</comment>
<evidence type="ECO:0000256" key="1">
    <source>
        <dbReference type="SAM" id="MobiDB-lite"/>
    </source>
</evidence>
<feature type="region of interest" description="Disordered" evidence="1">
    <location>
        <begin position="49"/>
        <end position="152"/>
    </location>
</feature>
<name>A0ABU2TDB6_9ACTN</name>
<reference evidence="2" key="1">
    <citation type="submission" date="2024-05" db="EMBL/GenBank/DDBJ databases">
        <title>30 novel species of actinomycetes from the DSMZ collection.</title>
        <authorList>
            <person name="Nouioui I."/>
        </authorList>
    </citation>
    <scope>NUCLEOTIDE SEQUENCE</scope>
    <source>
        <strain evidence="2">DSM 41527</strain>
    </source>
</reference>
<protein>
    <recommendedName>
        <fullName evidence="4">Lipoprotein</fullName>
    </recommendedName>
</protein>